<feature type="domain" description="Serine aminopeptidase S33" evidence="1">
    <location>
        <begin position="23"/>
        <end position="257"/>
    </location>
</feature>
<accession>A0ABM9B0G4</accession>
<dbReference type="PANTHER" id="PTHR11614">
    <property type="entry name" value="PHOSPHOLIPASE-RELATED"/>
    <property type="match status" value="1"/>
</dbReference>
<protein>
    <submittedName>
        <fullName evidence="2">Monoacylglycerol lipase</fullName>
        <ecNumber evidence="2">3.1.1.23</ecNumber>
    </submittedName>
</protein>
<dbReference type="RefSeq" id="WP_238750329.1">
    <property type="nucleotide sequence ID" value="NZ_CAKLPZ010000001.1"/>
</dbReference>
<evidence type="ECO:0000313" key="2">
    <source>
        <dbReference type="EMBL" id="CAH1000276.1"/>
    </source>
</evidence>
<dbReference type="InterPro" id="IPR051044">
    <property type="entry name" value="MAG_DAG_Lipase"/>
</dbReference>
<organism evidence="2 3">
    <name type="scientific">Neolewinella maritima</name>
    <dbReference type="NCBI Taxonomy" id="1383882"/>
    <lineage>
        <taxon>Bacteria</taxon>
        <taxon>Pseudomonadati</taxon>
        <taxon>Bacteroidota</taxon>
        <taxon>Saprospiria</taxon>
        <taxon>Saprospirales</taxon>
        <taxon>Lewinellaceae</taxon>
        <taxon>Neolewinella</taxon>
    </lineage>
</organism>
<dbReference type="GO" id="GO:0047372">
    <property type="term" value="F:monoacylglycerol lipase activity"/>
    <property type="evidence" value="ECO:0007669"/>
    <property type="project" value="UniProtKB-EC"/>
</dbReference>
<dbReference type="Pfam" id="PF12146">
    <property type="entry name" value="Hydrolase_4"/>
    <property type="match status" value="1"/>
</dbReference>
<sequence>MTEFSWTNDLGHRIYAVDWSHPKPQAVVGIIHGLGEHCRRYDAVADYFNERDVAVLGYDRQGFGRSEGQRGHAQDYRHYIDGVAQLLVQCERRYPGVPVFLYGQSMGGQLLLHYLIKRKPRIAGAIVTSPHIDTGFRPNPFIVQLGKILRRLRPSQTLDNQLDLSQLSRDPAVAQAYRQDSFTHQRISAQVGMDLLERARYLQTYADGLPVPTLLLHGSADGITSHDASRDFAVRNPGGLTWRSYSGYYHELHNEPERAEVLEDILLWIRDRLTGSSISN</sequence>
<dbReference type="Gene3D" id="3.40.50.1820">
    <property type="entry name" value="alpha/beta hydrolase"/>
    <property type="match status" value="1"/>
</dbReference>
<proteinExistence type="predicted"/>
<dbReference type="InterPro" id="IPR000073">
    <property type="entry name" value="AB_hydrolase_1"/>
</dbReference>
<dbReference type="InterPro" id="IPR029058">
    <property type="entry name" value="AB_hydrolase_fold"/>
</dbReference>
<reference evidence="2" key="1">
    <citation type="submission" date="2021-12" db="EMBL/GenBank/DDBJ databases">
        <authorList>
            <person name="Rodrigo-Torres L."/>
            <person name="Arahal R. D."/>
            <person name="Lucena T."/>
        </authorList>
    </citation>
    <scope>NUCLEOTIDE SEQUENCE</scope>
    <source>
        <strain evidence="2">CECT 8419</strain>
    </source>
</reference>
<dbReference type="PRINTS" id="PR00111">
    <property type="entry name" value="ABHYDROLASE"/>
</dbReference>
<keyword evidence="2" id="KW-0378">Hydrolase</keyword>
<name>A0ABM9B0G4_9BACT</name>
<evidence type="ECO:0000259" key="1">
    <source>
        <dbReference type="Pfam" id="PF12146"/>
    </source>
</evidence>
<keyword evidence="3" id="KW-1185">Reference proteome</keyword>
<gene>
    <name evidence="2" type="ORF">LEM8419_01427</name>
</gene>
<dbReference type="EC" id="3.1.1.23" evidence="2"/>
<dbReference type="Proteomes" id="UP000837803">
    <property type="component" value="Unassembled WGS sequence"/>
</dbReference>
<comment type="caution">
    <text evidence="2">The sequence shown here is derived from an EMBL/GenBank/DDBJ whole genome shotgun (WGS) entry which is preliminary data.</text>
</comment>
<evidence type="ECO:0000313" key="3">
    <source>
        <dbReference type="Proteomes" id="UP000837803"/>
    </source>
</evidence>
<dbReference type="EMBL" id="CAKLPZ010000001">
    <property type="protein sequence ID" value="CAH1000276.1"/>
    <property type="molecule type" value="Genomic_DNA"/>
</dbReference>
<dbReference type="InterPro" id="IPR022742">
    <property type="entry name" value="Hydrolase_4"/>
</dbReference>
<dbReference type="SUPFAM" id="SSF53474">
    <property type="entry name" value="alpha/beta-Hydrolases"/>
    <property type="match status" value="1"/>
</dbReference>